<evidence type="ECO:0000313" key="1">
    <source>
        <dbReference type="EMBL" id="EKC37498.1"/>
    </source>
</evidence>
<dbReference type="HOGENOM" id="CLU_1961712_0_0_1"/>
<proteinExistence type="predicted"/>
<dbReference type="EMBL" id="JH818095">
    <property type="protein sequence ID" value="EKC37498.1"/>
    <property type="molecule type" value="Genomic_DNA"/>
</dbReference>
<accession>K1QV48</accession>
<name>K1QV48_MAGGI</name>
<sequence>MSCCTGVLLQGAYALEGDKLPVTGTLDTRVRWILVLFFWPTQSSTTRRQVDAPCSSDPSLLTSVDAINRQRGSRVSCAPSRYKHIEVIGQVRQEYRVPITVNSSSTCPRHGKIIDGKVSYTSESYLPE</sequence>
<reference evidence="1" key="1">
    <citation type="journal article" date="2012" name="Nature">
        <title>The oyster genome reveals stress adaptation and complexity of shell formation.</title>
        <authorList>
            <person name="Zhang G."/>
            <person name="Fang X."/>
            <person name="Guo X."/>
            <person name="Li L."/>
            <person name="Luo R."/>
            <person name="Xu F."/>
            <person name="Yang P."/>
            <person name="Zhang L."/>
            <person name="Wang X."/>
            <person name="Qi H."/>
            <person name="Xiong Z."/>
            <person name="Que H."/>
            <person name="Xie Y."/>
            <person name="Holland P.W."/>
            <person name="Paps J."/>
            <person name="Zhu Y."/>
            <person name="Wu F."/>
            <person name="Chen Y."/>
            <person name="Wang J."/>
            <person name="Peng C."/>
            <person name="Meng J."/>
            <person name="Yang L."/>
            <person name="Liu J."/>
            <person name="Wen B."/>
            <person name="Zhang N."/>
            <person name="Huang Z."/>
            <person name="Zhu Q."/>
            <person name="Feng Y."/>
            <person name="Mount A."/>
            <person name="Hedgecock D."/>
            <person name="Xu Z."/>
            <person name="Liu Y."/>
            <person name="Domazet-Loso T."/>
            <person name="Du Y."/>
            <person name="Sun X."/>
            <person name="Zhang S."/>
            <person name="Liu B."/>
            <person name="Cheng P."/>
            <person name="Jiang X."/>
            <person name="Li J."/>
            <person name="Fan D."/>
            <person name="Wang W."/>
            <person name="Fu W."/>
            <person name="Wang T."/>
            <person name="Wang B."/>
            <person name="Zhang J."/>
            <person name="Peng Z."/>
            <person name="Li Y."/>
            <person name="Li N."/>
            <person name="Wang J."/>
            <person name="Chen M."/>
            <person name="He Y."/>
            <person name="Tan F."/>
            <person name="Song X."/>
            <person name="Zheng Q."/>
            <person name="Huang R."/>
            <person name="Yang H."/>
            <person name="Du X."/>
            <person name="Chen L."/>
            <person name="Yang M."/>
            <person name="Gaffney P.M."/>
            <person name="Wang S."/>
            <person name="Luo L."/>
            <person name="She Z."/>
            <person name="Ming Y."/>
            <person name="Huang W."/>
            <person name="Zhang S."/>
            <person name="Huang B."/>
            <person name="Zhang Y."/>
            <person name="Qu T."/>
            <person name="Ni P."/>
            <person name="Miao G."/>
            <person name="Wang J."/>
            <person name="Wang Q."/>
            <person name="Steinberg C.E."/>
            <person name="Wang H."/>
            <person name="Li N."/>
            <person name="Qian L."/>
            <person name="Zhang G."/>
            <person name="Li Y."/>
            <person name="Yang H."/>
            <person name="Liu X."/>
            <person name="Wang J."/>
            <person name="Yin Y."/>
            <person name="Wang J."/>
        </authorList>
    </citation>
    <scope>NUCLEOTIDE SEQUENCE [LARGE SCALE GENOMIC DNA]</scope>
    <source>
        <strain evidence="1">05x7-T-G4-1.051#20</strain>
    </source>
</reference>
<dbReference type="AlphaFoldDB" id="K1QV48"/>
<dbReference type="InParanoid" id="K1QV48"/>
<protein>
    <submittedName>
        <fullName evidence="1">Uncharacterized protein</fullName>
    </submittedName>
</protein>
<gene>
    <name evidence="1" type="ORF">CGI_10018113</name>
</gene>
<organism evidence="1">
    <name type="scientific">Magallana gigas</name>
    <name type="common">Pacific oyster</name>
    <name type="synonym">Crassostrea gigas</name>
    <dbReference type="NCBI Taxonomy" id="29159"/>
    <lineage>
        <taxon>Eukaryota</taxon>
        <taxon>Metazoa</taxon>
        <taxon>Spiralia</taxon>
        <taxon>Lophotrochozoa</taxon>
        <taxon>Mollusca</taxon>
        <taxon>Bivalvia</taxon>
        <taxon>Autobranchia</taxon>
        <taxon>Pteriomorphia</taxon>
        <taxon>Ostreida</taxon>
        <taxon>Ostreoidea</taxon>
        <taxon>Ostreidae</taxon>
        <taxon>Magallana</taxon>
    </lineage>
</organism>